<dbReference type="PANTHER" id="PTHR11799">
    <property type="entry name" value="PARAOXONASE"/>
    <property type="match status" value="1"/>
</dbReference>
<evidence type="ECO:0008006" key="3">
    <source>
        <dbReference type="Google" id="ProtNLM"/>
    </source>
</evidence>
<dbReference type="InterPro" id="IPR011042">
    <property type="entry name" value="6-blade_b-propeller_TolB-like"/>
</dbReference>
<organism evidence="1 2">
    <name type="scientific">Rhodotorula paludigena</name>
    <dbReference type="NCBI Taxonomy" id="86838"/>
    <lineage>
        <taxon>Eukaryota</taxon>
        <taxon>Fungi</taxon>
        <taxon>Dikarya</taxon>
        <taxon>Basidiomycota</taxon>
        <taxon>Pucciniomycotina</taxon>
        <taxon>Microbotryomycetes</taxon>
        <taxon>Sporidiobolales</taxon>
        <taxon>Sporidiobolaceae</taxon>
        <taxon>Rhodotorula</taxon>
    </lineage>
</organism>
<reference evidence="1 2" key="1">
    <citation type="submission" date="2021-12" db="EMBL/GenBank/DDBJ databases">
        <title>High titer production of polyol ester of fatty acids by Rhodotorula paludigena BS15 towards product separation-free biomass refinery.</title>
        <authorList>
            <person name="Mano J."/>
            <person name="Ono H."/>
            <person name="Tanaka T."/>
            <person name="Naito K."/>
            <person name="Sushida H."/>
            <person name="Ike M."/>
            <person name="Tokuyasu K."/>
            <person name="Kitaoka M."/>
        </authorList>
    </citation>
    <scope>NUCLEOTIDE SEQUENCE [LARGE SCALE GENOMIC DNA]</scope>
    <source>
        <strain evidence="1 2">BS15</strain>
    </source>
</reference>
<dbReference type="PANTHER" id="PTHR11799:SF12">
    <property type="entry name" value="PARAOXONASE-RELATED"/>
    <property type="match status" value="1"/>
</dbReference>
<keyword evidence="2" id="KW-1185">Reference proteome</keyword>
<dbReference type="Proteomes" id="UP001342314">
    <property type="component" value="Unassembled WGS sequence"/>
</dbReference>
<proteinExistence type="predicted"/>
<sequence length="354" mass="39130">MRDELAGLEACEDAEWVDQESGLAYLVCSSREARKHWVPATLHLNSSLLPPISTDYIALFDLNTRSYRRLELHGLPAESNGVWVHGIALWRDVVDPSKLTLFVNSHRPPKDRSLGPVQGADSVIEIFETTVGSHEARHVKTVKHDLIRTPNNMVATGPRTFYASNDHRYKVHWSRLYEKYASVASDIVYCDASRTAASCLVAADKVVYPNGVTKGAGNLLYQATSLEGLVRIWEMQPDHTLKVFDEIKLNRHCDNIHVGGDGSIYVTALTKIFDFTAAGKDGGLGGHQVPVEIFRIRNDTSAPSSDGRQYRVELAFADTGKIVSASTTGAPYQDKLLLTGKLELPPVSRFSNDI</sequence>
<gene>
    <name evidence="1" type="ORF">Rhopal_003951-T1</name>
</gene>
<name>A0AAV5GPJ3_9BASI</name>
<dbReference type="Gene3D" id="2.120.10.30">
    <property type="entry name" value="TolB, C-terminal domain"/>
    <property type="match status" value="1"/>
</dbReference>
<dbReference type="EMBL" id="BQKY01000007">
    <property type="protein sequence ID" value="GJN90937.1"/>
    <property type="molecule type" value="Genomic_DNA"/>
</dbReference>
<evidence type="ECO:0000313" key="2">
    <source>
        <dbReference type="Proteomes" id="UP001342314"/>
    </source>
</evidence>
<protein>
    <recommendedName>
        <fullName evidence="3">Calcium-dependent phosphotriesterase</fullName>
    </recommendedName>
</protein>
<accession>A0AAV5GPJ3</accession>
<dbReference type="InterPro" id="IPR051288">
    <property type="entry name" value="Serum_paraoxonase/arylesterase"/>
</dbReference>
<comment type="caution">
    <text evidence="1">The sequence shown here is derived from an EMBL/GenBank/DDBJ whole genome shotgun (WGS) entry which is preliminary data.</text>
</comment>
<dbReference type="SUPFAM" id="SSF63829">
    <property type="entry name" value="Calcium-dependent phosphotriesterase"/>
    <property type="match status" value="1"/>
</dbReference>
<dbReference type="AlphaFoldDB" id="A0AAV5GPJ3"/>
<evidence type="ECO:0000313" key="1">
    <source>
        <dbReference type="EMBL" id="GJN90937.1"/>
    </source>
</evidence>